<gene>
    <name evidence="2" type="ORF">C4B60_06390</name>
</gene>
<dbReference type="GO" id="GO:0016787">
    <property type="term" value="F:hydrolase activity"/>
    <property type="evidence" value="ECO:0007669"/>
    <property type="project" value="UniProtKB-KW"/>
</dbReference>
<accession>A0A2S5GFB8</accession>
<dbReference type="Pfam" id="PF20408">
    <property type="entry name" value="Abhydrolase_11"/>
    <property type="match status" value="1"/>
</dbReference>
<dbReference type="PIRSF" id="PIRSF033634">
    <property type="entry name" value="UCP033634"/>
    <property type="match status" value="1"/>
</dbReference>
<dbReference type="OrthoDB" id="1908495at2"/>
<reference evidence="2 3" key="1">
    <citation type="submission" date="2018-02" db="EMBL/GenBank/DDBJ databases">
        <title>Jeotgalibacillus proteolyticum sp. nov. a protease producing bacterium isolated from ocean sediments of Laizhou Bay.</title>
        <authorList>
            <person name="Li Y."/>
        </authorList>
    </citation>
    <scope>NUCLEOTIDE SEQUENCE [LARGE SCALE GENOMIC DNA]</scope>
    <source>
        <strain evidence="2 3">22-7</strain>
    </source>
</reference>
<dbReference type="InterPro" id="IPR017018">
    <property type="entry name" value="UCP033634"/>
</dbReference>
<comment type="caution">
    <text evidence="2">The sequence shown here is derived from an EMBL/GenBank/DDBJ whole genome shotgun (WGS) entry which is preliminary data.</text>
</comment>
<keyword evidence="2" id="KW-0378">Hydrolase</keyword>
<dbReference type="SUPFAM" id="SSF53474">
    <property type="entry name" value="alpha/beta-Hydrolases"/>
    <property type="match status" value="1"/>
</dbReference>
<sequence>MVQFQRLSINGYNDLTVPYTKITSDKPSAKLAIILPGLGYTAQAPLLFYATSVYSKRGFDVLQINYQYNTSDYDSFTQEELSTAIQSDVRTVIDRTLTATAYSEICLIGKSLGTIAIASELKRDFTQSVKAVWLTPLLQREDVTDAILQSKIPGLCIIGDKDPCFIKERFQMLLSVANLTFMLIPNADHSLDLAGDITGSIEILKKVVNELEKF</sequence>
<evidence type="ECO:0000259" key="1">
    <source>
        <dbReference type="Pfam" id="PF20408"/>
    </source>
</evidence>
<evidence type="ECO:0000313" key="3">
    <source>
        <dbReference type="Proteomes" id="UP000239047"/>
    </source>
</evidence>
<dbReference type="ESTHER" id="9bacl-a0a2s5gfb8">
    <property type="family name" value="UCP033634"/>
</dbReference>
<keyword evidence="3" id="KW-1185">Reference proteome</keyword>
<name>A0A2S5GFB8_9BACL</name>
<dbReference type="AlphaFoldDB" id="A0A2S5GFB8"/>
<feature type="domain" description="KANL3/Tex30 alpha/beta hydrolase-like" evidence="1">
    <location>
        <begin position="37"/>
        <end position="193"/>
    </location>
</feature>
<protein>
    <submittedName>
        <fullName evidence="2">Alpha/beta hydrolase</fullName>
    </submittedName>
</protein>
<dbReference type="RefSeq" id="WP_104057168.1">
    <property type="nucleotide sequence ID" value="NZ_PREZ01000002.1"/>
</dbReference>
<dbReference type="Proteomes" id="UP000239047">
    <property type="component" value="Unassembled WGS sequence"/>
</dbReference>
<dbReference type="InterPro" id="IPR029058">
    <property type="entry name" value="AB_hydrolase_fold"/>
</dbReference>
<dbReference type="EMBL" id="PREZ01000002">
    <property type="protein sequence ID" value="PPA71679.1"/>
    <property type="molecule type" value="Genomic_DNA"/>
</dbReference>
<dbReference type="InterPro" id="IPR046879">
    <property type="entry name" value="KANL3/Tex30_Abhydrolase"/>
</dbReference>
<dbReference type="Gene3D" id="3.40.50.1820">
    <property type="entry name" value="alpha/beta hydrolase"/>
    <property type="match status" value="1"/>
</dbReference>
<proteinExistence type="predicted"/>
<evidence type="ECO:0000313" key="2">
    <source>
        <dbReference type="EMBL" id="PPA71679.1"/>
    </source>
</evidence>
<organism evidence="2 3">
    <name type="scientific">Jeotgalibacillus proteolyticus</name>
    <dbReference type="NCBI Taxonomy" id="2082395"/>
    <lineage>
        <taxon>Bacteria</taxon>
        <taxon>Bacillati</taxon>
        <taxon>Bacillota</taxon>
        <taxon>Bacilli</taxon>
        <taxon>Bacillales</taxon>
        <taxon>Caryophanaceae</taxon>
        <taxon>Jeotgalibacillus</taxon>
    </lineage>
</organism>